<comment type="caution">
    <text evidence="1">The sequence shown here is derived from an EMBL/GenBank/DDBJ whole genome shotgun (WGS) entry which is preliminary data.</text>
</comment>
<protein>
    <submittedName>
        <fullName evidence="1">DNA-binding protein H-NS</fullName>
    </submittedName>
</protein>
<organism evidence="1 2">
    <name type="scientific">Anoxybacillus andreesenii</name>
    <dbReference type="NCBI Taxonomy" id="1325932"/>
    <lineage>
        <taxon>Bacteria</taxon>
        <taxon>Bacillati</taxon>
        <taxon>Bacillota</taxon>
        <taxon>Bacilli</taxon>
        <taxon>Bacillales</taxon>
        <taxon>Anoxybacillaceae</taxon>
        <taxon>Anoxybacillus</taxon>
    </lineage>
</organism>
<accession>A0ABT9V088</accession>
<keyword evidence="2" id="KW-1185">Reference proteome</keyword>
<dbReference type="InterPro" id="IPR035218">
    <property type="entry name" value="DUF5327"/>
</dbReference>
<reference evidence="1 2" key="1">
    <citation type="submission" date="2023-07" db="EMBL/GenBank/DDBJ databases">
        <title>Genomic Encyclopedia of Type Strains, Phase IV (KMG-IV): sequencing the most valuable type-strain genomes for metagenomic binning, comparative biology and taxonomic classification.</title>
        <authorList>
            <person name="Goeker M."/>
        </authorList>
    </citation>
    <scope>NUCLEOTIDE SEQUENCE [LARGE SCALE GENOMIC DNA]</scope>
    <source>
        <strain evidence="1 2">DSM 23948</strain>
    </source>
</reference>
<proteinExistence type="predicted"/>
<dbReference type="RefSeq" id="WP_307148970.1">
    <property type="nucleotide sequence ID" value="NZ_JAUSTU010000002.1"/>
</dbReference>
<dbReference type="Proteomes" id="UP001231362">
    <property type="component" value="Unassembled WGS sequence"/>
</dbReference>
<dbReference type="GO" id="GO:0003677">
    <property type="term" value="F:DNA binding"/>
    <property type="evidence" value="ECO:0007669"/>
    <property type="project" value="UniProtKB-KW"/>
</dbReference>
<evidence type="ECO:0000313" key="2">
    <source>
        <dbReference type="Proteomes" id="UP001231362"/>
    </source>
</evidence>
<sequence>MNISMEKLLRKIEEEVQQAKLCAGEARIRERIHAIKALCELILDEGSTAEKTASASIPQSISQLPYEQSQKIKIDEEANGDSLFDF</sequence>
<gene>
    <name evidence="1" type="ORF">J2S07_000666</name>
</gene>
<dbReference type="EMBL" id="JAUSTU010000002">
    <property type="protein sequence ID" value="MDQ0154362.1"/>
    <property type="molecule type" value="Genomic_DNA"/>
</dbReference>
<evidence type="ECO:0000313" key="1">
    <source>
        <dbReference type="EMBL" id="MDQ0154362.1"/>
    </source>
</evidence>
<dbReference type="Pfam" id="PF17261">
    <property type="entry name" value="DUF5327"/>
    <property type="match status" value="1"/>
</dbReference>
<name>A0ABT9V088_9BACL</name>
<keyword evidence="1" id="KW-0238">DNA-binding</keyword>